<reference evidence="3" key="1">
    <citation type="submission" date="2003-08" db="EMBL/GenBank/DDBJ databases">
        <authorList>
            <person name="Birren B."/>
            <person name="Nusbaum C."/>
            <person name="Abebe A."/>
            <person name="Abouelleil A."/>
            <person name="Adekoya E."/>
            <person name="Ait-zahra M."/>
            <person name="Allen N."/>
            <person name="Allen T."/>
            <person name="An P."/>
            <person name="Anderson M."/>
            <person name="Anderson S."/>
            <person name="Arachchi H."/>
            <person name="Armbruster J."/>
            <person name="Bachantsang P."/>
            <person name="Baldwin J."/>
            <person name="Barry A."/>
            <person name="Bayul T."/>
            <person name="Blitshsteyn B."/>
            <person name="Bloom T."/>
            <person name="Blye J."/>
            <person name="Boguslavskiy L."/>
            <person name="Borowsky M."/>
            <person name="Boukhgalter B."/>
            <person name="Brunache A."/>
            <person name="Butler J."/>
            <person name="Calixte N."/>
            <person name="Calvo S."/>
            <person name="Camarata J."/>
            <person name="Campo K."/>
            <person name="Chang J."/>
            <person name="Cheshatsang Y."/>
            <person name="Citroen M."/>
            <person name="Collymore A."/>
            <person name="Considine T."/>
            <person name="Cook A."/>
            <person name="Cooke P."/>
            <person name="Corum B."/>
            <person name="Cuomo C."/>
            <person name="David R."/>
            <person name="Dawoe T."/>
            <person name="Degray S."/>
            <person name="Dodge S."/>
            <person name="Dooley K."/>
            <person name="Dorje P."/>
            <person name="Dorjee K."/>
            <person name="Dorris L."/>
            <person name="Duffey N."/>
            <person name="Dupes A."/>
            <person name="Elkins T."/>
            <person name="Engels R."/>
            <person name="Erickson J."/>
            <person name="Farina A."/>
            <person name="Faro S."/>
            <person name="Ferreira P."/>
            <person name="Fischer H."/>
            <person name="Fitzgerald M."/>
            <person name="Foley K."/>
            <person name="Gage D."/>
            <person name="Galagan J."/>
            <person name="Gearin G."/>
            <person name="Gnerre S."/>
            <person name="Gnirke A."/>
            <person name="Goyette A."/>
            <person name="Graham J."/>
            <person name="Grandbois E."/>
            <person name="Gyaltsen K."/>
            <person name="Hafez N."/>
            <person name="Hagopian D."/>
            <person name="Hagos B."/>
            <person name="Hall J."/>
            <person name="Hatcher B."/>
            <person name="Heller A."/>
            <person name="Higgins H."/>
            <person name="Honan T."/>
            <person name="Horn A."/>
            <person name="Houde N."/>
            <person name="Hughes L."/>
            <person name="Hulme W."/>
            <person name="Husby E."/>
            <person name="Iliev I."/>
            <person name="Jaffe D."/>
            <person name="Jones C."/>
            <person name="Kamal M."/>
            <person name="Kamat A."/>
            <person name="Kamvysselis M."/>
            <person name="Karlsson E."/>
            <person name="Kells C."/>
            <person name="Kieu A."/>
            <person name="Kisner P."/>
            <person name="Kodira C."/>
            <person name="Kulbokas E."/>
            <person name="Labutti K."/>
            <person name="Lama D."/>
            <person name="Landers T."/>
            <person name="Leger J."/>
            <person name="Levine S."/>
            <person name="Lewis D."/>
            <person name="Lewis T."/>
            <person name="Lindblad-toh K."/>
            <person name="Liu X."/>
            <person name="Lokyitsang T."/>
            <person name="Lokyitsang Y."/>
            <person name="Lucien O."/>
            <person name="Lui A."/>
            <person name="Ma L.J."/>
            <person name="Mabbitt R."/>
            <person name="Macdonald J."/>
            <person name="Maclean C."/>
            <person name="Major J."/>
            <person name="Manning J."/>
            <person name="Marabella R."/>
            <person name="Maru K."/>
            <person name="Matthews C."/>
            <person name="Mauceli E."/>
            <person name="Mccarthy M."/>
            <person name="Mcdonough S."/>
            <person name="Mcghee T."/>
            <person name="Meldrim J."/>
            <person name="Meneus L."/>
            <person name="Mesirov J."/>
            <person name="Mihalev A."/>
            <person name="Mihova T."/>
            <person name="Mikkelsen T."/>
            <person name="Mlenga V."/>
            <person name="Moru K."/>
            <person name="Mozes J."/>
            <person name="Mulrain L."/>
            <person name="Munson G."/>
            <person name="Naylor J."/>
            <person name="Newes C."/>
            <person name="Nguyen C."/>
            <person name="Nguyen N."/>
            <person name="Nguyen T."/>
            <person name="Nicol R."/>
            <person name="Nielsen C."/>
            <person name="Nizzari M."/>
            <person name="Norbu C."/>
            <person name="Norbu N."/>
            <person name="O'donnell P."/>
            <person name="Okoawo O."/>
            <person name="O'leary S."/>
            <person name="Omotosho B."/>
            <person name="O'neill K."/>
            <person name="Osman S."/>
            <person name="Parker S."/>
            <person name="Perrin D."/>
            <person name="Phunkhang P."/>
            <person name="Piqani B."/>
            <person name="Purcell S."/>
            <person name="Rachupka T."/>
            <person name="Ramasamy U."/>
            <person name="Rameau R."/>
            <person name="Ray V."/>
            <person name="Raymond C."/>
            <person name="Retta R."/>
            <person name="Richardson S."/>
            <person name="Rise C."/>
            <person name="Rodriguez J."/>
            <person name="Rogers J."/>
            <person name="Rogov P."/>
            <person name="Rutman M."/>
            <person name="Schupbach R."/>
            <person name="Seaman C."/>
            <person name="Settipalli S."/>
            <person name="Sharpe T."/>
            <person name="Sheridan J."/>
            <person name="Sherpa N."/>
            <person name="Shi J."/>
            <person name="Smirnov S."/>
            <person name="Smith C."/>
            <person name="Sougnez C."/>
            <person name="Spencer B."/>
            <person name="Stalker J."/>
            <person name="Stange-thomann N."/>
            <person name="Stavropoulos S."/>
            <person name="Stetson K."/>
            <person name="Stone C."/>
            <person name="Stone S."/>
            <person name="Stubbs M."/>
            <person name="Talamas J."/>
            <person name="Tchuinga P."/>
            <person name="Tenzing P."/>
            <person name="Tesfaye S."/>
            <person name="Theodore J."/>
            <person name="Thoulutsang Y."/>
            <person name="Topham K."/>
            <person name="Towey S."/>
            <person name="Tsamla T."/>
            <person name="Tsomo N."/>
            <person name="Vallee D."/>
            <person name="Vassiliev H."/>
            <person name="Venkataraman V."/>
            <person name="Vinson J."/>
            <person name="Vo A."/>
            <person name="Wade C."/>
            <person name="Wang S."/>
            <person name="Wangchuk T."/>
            <person name="Wangdi T."/>
            <person name="Whittaker C."/>
            <person name="Wilkinson J."/>
            <person name="Wu Y."/>
            <person name="Wyman D."/>
            <person name="Yadav S."/>
            <person name="Yang S."/>
            <person name="Yang X."/>
            <person name="Yeager S."/>
            <person name="Yee E."/>
            <person name="Young G."/>
            <person name="Zainoun J."/>
            <person name="Zembeck L."/>
            <person name="Zimmer A."/>
            <person name="Zody M."/>
            <person name="Lander E."/>
        </authorList>
    </citation>
    <scope>NUCLEOTIDE SEQUENCE [LARGE SCALE GENOMIC DNA]</scope>
</reference>
<reference evidence="2" key="2">
    <citation type="submission" date="2025-08" db="UniProtKB">
        <authorList>
            <consortium name="Ensembl"/>
        </authorList>
    </citation>
    <scope>IDENTIFICATION</scope>
</reference>
<feature type="compositionally biased region" description="Polar residues" evidence="1">
    <location>
        <begin position="23"/>
        <end position="59"/>
    </location>
</feature>
<name>H2Z4D9_CIOSA</name>
<proteinExistence type="predicted"/>
<evidence type="ECO:0000313" key="3">
    <source>
        <dbReference type="Proteomes" id="UP000007875"/>
    </source>
</evidence>
<feature type="region of interest" description="Disordered" evidence="1">
    <location>
        <begin position="1"/>
        <end position="98"/>
    </location>
</feature>
<dbReference type="AlphaFoldDB" id="H2Z4D9"/>
<dbReference type="InParanoid" id="H2Z4D9"/>
<feature type="compositionally biased region" description="Basic and acidic residues" evidence="1">
    <location>
        <begin position="73"/>
        <end position="85"/>
    </location>
</feature>
<dbReference type="HOGENOM" id="CLU_1708230_0_0_1"/>
<organism evidence="2 3">
    <name type="scientific">Ciona savignyi</name>
    <name type="common">Pacific transparent sea squirt</name>
    <dbReference type="NCBI Taxonomy" id="51511"/>
    <lineage>
        <taxon>Eukaryota</taxon>
        <taxon>Metazoa</taxon>
        <taxon>Chordata</taxon>
        <taxon>Tunicata</taxon>
        <taxon>Ascidiacea</taxon>
        <taxon>Phlebobranchia</taxon>
        <taxon>Cionidae</taxon>
        <taxon>Ciona</taxon>
    </lineage>
</organism>
<feature type="compositionally biased region" description="Acidic residues" evidence="1">
    <location>
        <begin position="86"/>
        <end position="98"/>
    </location>
</feature>
<feature type="compositionally biased region" description="Acidic residues" evidence="1">
    <location>
        <begin position="1"/>
        <end position="21"/>
    </location>
</feature>
<accession>H2Z4D9</accession>
<dbReference type="Proteomes" id="UP000007875">
    <property type="component" value="Unassembled WGS sequence"/>
</dbReference>
<dbReference type="STRING" id="51511.ENSCSAVP00000012451"/>
<evidence type="ECO:0000256" key="1">
    <source>
        <dbReference type="SAM" id="MobiDB-lite"/>
    </source>
</evidence>
<evidence type="ECO:0000313" key="2">
    <source>
        <dbReference type="Ensembl" id="ENSCSAVP00000012451.1"/>
    </source>
</evidence>
<dbReference type="Ensembl" id="ENSCSAVT00000012595.1">
    <property type="protein sequence ID" value="ENSCSAVP00000012451.1"/>
    <property type="gene ID" value="ENSCSAVG00000007310.1"/>
</dbReference>
<reference evidence="2" key="3">
    <citation type="submission" date="2025-09" db="UniProtKB">
        <authorList>
            <consortium name="Ensembl"/>
        </authorList>
    </citation>
    <scope>IDENTIFICATION</scope>
</reference>
<protein>
    <submittedName>
        <fullName evidence="2">Uncharacterized protein</fullName>
    </submittedName>
</protein>
<sequence length="154" mass="16918">MEVETVEQADATPEPELEIVTEESPTNELDVTSSPVARPQSRGSLSPSRKTISRMSSAHTRQHTRSHTPGSAKKSDSSKLGTKDEVPDDVSDGGYDTDLEIEVTKEEYDTTGKTTYKEACKQFGVIPVSYFLRHMQEQELIMRHHGLGPAGAKA</sequence>
<keyword evidence="3" id="KW-1185">Reference proteome</keyword>